<evidence type="ECO:0000256" key="7">
    <source>
        <dbReference type="ARBA" id="ARBA00023180"/>
    </source>
</evidence>
<evidence type="ECO:0000313" key="10">
    <source>
        <dbReference type="EMBL" id="VEN55275.1"/>
    </source>
</evidence>
<dbReference type="InterPro" id="IPR050975">
    <property type="entry name" value="Sleep_regulator"/>
</dbReference>
<dbReference type="Pfam" id="PF17064">
    <property type="entry name" value="QVR"/>
    <property type="match status" value="1"/>
</dbReference>
<dbReference type="Proteomes" id="UP000410492">
    <property type="component" value="Unassembled WGS sequence"/>
</dbReference>
<dbReference type="PANTHER" id="PTHR33562">
    <property type="entry name" value="ATILLA, ISOFORM B-RELATED-RELATED"/>
    <property type="match status" value="1"/>
</dbReference>
<evidence type="ECO:0000256" key="5">
    <source>
        <dbReference type="ARBA" id="ARBA00022989"/>
    </source>
</evidence>
<dbReference type="OrthoDB" id="10362707at2759"/>
<name>A0A653D595_CALMS</name>
<feature type="chain" id="PRO_5024932676" evidence="9">
    <location>
        <begin position="24"/>
        <end position="113"/>
    </location>
</feature>
<keyword evidence="2" id="KW-0336">GPI-anchor</keyword>
<dbReference type="PROSITE" id="PS51257">
    <property type="entry name" value="PROKAR_LIPOPROTEIN"/>
    <property type="match status" value="1"/>
</dbReference>
<dbReference type="GO" id="GO:0030431">
    <property type="term" value="P:sleep"/>
    <property type="evidence" value="ECO:0007669"/>
    <property type="project" value="InterPro"/>
</dbReference>
<reference evidence="10 11" key="1">
    <citation type="submission" date="2019-01" db="EMBL/GenBank/DDBJ databases">
        <authorList>
            <person name="Sayadi A."/>
        </authorList>
    </citation>
    <scope>NUCLEOTIDE SEQUENCE [LARGE SCALE GENOMIC DNA]</scope>
</reference>
<keyword evidence="5" id="KW-1133">Transmembrane helix</keyword>
<evidence type="ECO:0000313" key="11">
    <source>
        <dbReference type="Proteomes" id="UP000410492"/>
    </source>
</evidence>
<keyword evidence="8" id="KW-0449">Lipoprotein</keyword>
<keyword evidence="6" id="KW-0472">Membrane</keyword>
<keyword evidence="3" id="KW-0812">Transmembrane</keyword>
<dbReference type="PANTHER" id="PTHR33562:SF20">
    <property type="entry name" value="PROTEIN QUIVER"/>
    <property type="match status" value="1"/>
</dbReference>
<dbReference type="GO" id="GO:0098552">
    <property type="term" value="C:side of membrane"/>
    <property type="evidence" value="ECO:0007669"/>
    <property type="project" value="UniProtKB-KW"/>
</dbReference>
<organism evidence="10 11">
    <name type="scientific">Callosobruchus maculatus</name>
    <name type="common">Southern cowpea weevil</name>
    <name type="synonym">Pulse bruchid</name>
    <dbReference type="NCBI Taxonomy" id="64391"/>
    <lineage>
        <taxon>Eukaryota</taxon>
        <taxon>Metazoa</taxon>
        <taxon>Ecdysozoa</taxon>
        <taxon>Arthropoda</taxon>
        <taxon>Hexapoda</taxon>
        <taxon>Insecta</taxon>
        <taxon>Pterygota</taxon>
        <taxon>Neoptera</taxon>
        <taxon>Endopterygota</taxon>
        <taxon>Coleoptera</taxon>
        <taxon>Polyphaga</taxon>
        <taxon>Cucujiformia</taxon>
        <taxon>Chrysomeloidea</taxon>
        <taxon>Chrysomelidae</taxon>
        <taxon>Bruchinae</taxon>
        <taxon>Bruchini</taxon>
        <taxon>Callosobruchus</taxon>
    </lineage>
</organism>
<evidence type="ECO:0000256" key="1">
    <source>
        <dbReference type="ARBA" id="ARBA00004589"/>
    </source>
</evidence>
<accession>A0A653D595</accession>
<dbReference type="EMBL" id="CAACVG010010223">
    <property type="protein sequence ID" value="VEN55275.1"/>
    <property type="molecule type" value="Genomic_DNA"/>
</dbReference>
<evidence type="ECO:0000256" key="9">
    <source>
        <dbReference type="SAM" id="SignalP"/>
    </source>
</evidence>
<dbReference type="AlphaFoldDB" id="A0A653D595"/>
<evidence type="ECO:0000256" key="8">
    <source>
        <dbReference type="ARBA" id="ARBA00023288"/>
    </source>
</evidence>
<protein>
    <submittedName>
        <fullName evidence="10">Uncharacterized protein</fullName>
    </submittedName>
</protein>
<sequence length="113" mass="12336">MMGSCKVALFLTFACIGISSVSCLRCYACSSNSGDEECAKPQDPEHSLYMHCIEVMEDGVCIKLDTVSRGKPTTMRSCIVNGVTCDDIKKEFESTDVELKNCTICNQDLCNGD</sequence>
<keyword evidence="7" id="KW-0325">Glycoprotein</keyword>
<proteinExistence type="predicted"/>
<comment type="subcellular location">
    <subcellularLocation>
        <location evidence="1">Membrane</location>
        <topology evidence="1">Lipid-anchor</topology>
        <topology evidence="1">GPI-anchor</topology>
    </subcellularLocation>
</comment>
<evidence type="ECO:0000256" key="6">
    <source>
        <dbReference type="ARBA" id="ARBA00023136"/>
    </source>
</evidence>
<dbReference type="GO" id="GO:0032222">
    <property type="term" value="P:regulation of synaptic transmission, cholinergic"/>
    <property type="evidence" value="ECO:0007669"/>
    <property type="project" value="InterPro"/>
</dbReference>
<feature type="signal peptide" evidence="9">
    <location>
        <begin position="1"/>
        <end position="23"/>
    </location>
</feature>
<evidence type="ECO:0000256" key="2">
    <source>
        <dbReference type="ARBA" id="ARBA00022622"/>
    </source>
</evidence>
<keyword evidence="11" id="KW-1185">Reference proteome</keyword>
<keyword evidence="4 9" id="KW-0732">Signal</keyword>
<evidence type="ECO:0000256" key="3">
    <source>
        <dbReference type="ARBA" id="ARBA00022692"/>
    </source>
</evidence>
<evidence type="ECO:0000256" key="4">
    <source>
        <dbReference type="ARBA" id="ARBA00022729"/>
    </source>
</evidence>
<gene>
    <name evidence="10" type="ORF">CALMAC_LOCUS14501</name>
</gene>
<dbReference type="InterPro" id="IPR031424">
    <property type="entry name" value="QVR-like"/>
</dbReference>